<reference evidence="2" key="1">
    <citation type="submission" date="2021-01" db="EMBL/GenBank/DDBJ databases">
        <authorList>
            <person name="Corre E."/>
            <person name="Pelletier E."/>
            <person name="Niang G."/>
            <person name="Scheremetjew M."/>
            <person name="Finn R."/>
            <person name="Kale V."/>
            <person name="Holt S."/>
            <person name="Cochrane G."/>
            <person name="Meng A."/>
            <person name="Brown T."/>
            <person name="Cohen L."/>
        </authorList>
    </citation>
    <scope>NUCLEOTIDE SEQUENCE</scope>
    <source>
        <strain evidence="2">CCMP3105</strain>
    </source>
</reference>
<organism evidence="2">
    <name type="scientific">Alexandrium monilatum</name>
    <dbReference type="NCBI Taxonomy" id="311494"/>
    <lineage>
        <taxon>Eukaryota</taxon>
        <taxon>Sar</taxon>
        <taxon>Alveolata</taxon>
        <taxon>Dinophyceae</taxon>
        <taxon>Gonyaulacales</taxon>
        <taxon>Pyrocystaceae</taxon>
        <taxon>Alexandrium</taxon>
    </lineage>
</organism>
<feature type="compositionally biased region" description="Low complexity" evidence="1">
    <location>
        <begin position="23"/>
        <end position="37"/>
    </location>
</feature>
<proteinExistence type="predicted"/>
<feature type="region of interest" description="Disordered" evidence="1">
    <location>
        <begin position="1"/>
        <end position="83"/>
    </location>
</feature>
<protein>
    <submittedName>
        <fullName evidence="2">Uncharacterized protein</fullName>
    </submittedName>
</protein>
<accession>A0A7S4SWF6</accession>
<dbReference type="EMBL" id="HBNR01081153">
    <property type="protein sequence ID" value="CAE4658247.1"/>
    <property type="molecule type" value="Transcribed_RNA"/>
</dbReference>
<gene>
    <name evidence="2" type="ORF">AMON00008_LOCUS58020</name>
</gene>
<evidence type="ECO:0000256" key="1">
    <source>
        <dbReference type="SAM" id="MobiDB-lite"/>
    </source>
</evidence>
<name>A0A7S4SWF6_9DINO</name>
<evidence type="ECO:0000313" key="2">
    <source>
        <dbReference type="EMBL" id="CAE4658247.1"/>
    </source>
</evidence>
<dbReference type="AlphaFoldDB" id="A0A7S4SWF6"/>
<sequence>METTTDRWQGVLSAHGSSTHTDGSVASSRGGNSRGRSAPCSRRSNSQREARRSTESAASPASGQLRPPGTHPQTRSPQRRRAPLFAEHIGLDFELYKQAYAEYRTEEEYLRALRARPPAPAKESWGGGLWKSACGMASLAMARLPRRASRSSGRVAPVSEPA</sequence>